<dbReference type="PANTHER" id="PTHR38733:SF1">
    <property type="entry name" value="TYPE IV METHYL-DIRECTED RESTRICTION ENZYME ECOKMCRBC"/>
    <property type="match status" value="1"/>
</dbReference>
<reference evidence="1 2" key="1">
    <citation type="submission" date="2020-04" db="EMBL/GenBank/DDBJ databases">
        <title>MicrobeNet Type strains.</title>
        <authorList>
            <person name="Nicholson A.C."/>
        </authorList>
    </citation>
    <scope>NUCLEOTIDE SEQUENCE [LARGE SCALE GENOMIC DNA]</scope>
    <source>
        <strain evidence="1 2">ATCC BAA-277</strain>
    </source>
</reference>
<organism evidence="1 2">
    <name type="scientific">Actinomadura latina</name>
    <dbReference type="NCBI Taxonomy" id="163603"/>
    <lineage>
        <taxon>Bacteria</taxon>
        <taxon>Bacillati</taxon>
        <taxon>Actinomycetota</taxon>
        <taxon>Actinomycetes</taxon>
        <taxon>Streptosporangiales</taxon>
        <taxon>Thermomonosporaceae</taxon>
        <taxon>Actinomadura</taxon>
    </lineage>
</organism>
<evidence type="ECO:0008006" key="3">
    <source>
        <dbReference type="Google" id="ProtNLM"/>
    </source>
</evidence>
<protein>
    <recommendedName>
        <fullName evidence="3">5-methylcytosine-specific restriction enzyme subunit McrC</fullName>
    </recommendedName>
</protein>
<dbReference type="EMBL" id="JAAXPI010000003">
    <property type="protein sequence ID" value="NKZ02882.1"/>
    <property type="molecule type" value="Genomic_DNA"/>
</dbReference>
<gene>
    <name evidence="1" type="ORF">HGB48_03815</name>
</gene>
<proteinExistence type="predicted"/>
<dbReference type="InterPro" id="IPR019292">
    <property type="entry name" value="McrC"/>
</dbReference>
<evidence type="ECO:0000313" key="1">
    <source>
        <dbReference type="EMBL" id="NKZ02882.1"/>
    </source>
</evidence>
<comment type="caution">
    <text evidence="1">The sequence shown here is derived from an EMBL/GenBank/DDBJ whole genome shotgun (WGS) entry which is preliminary data.</text>
</comment>
<name>A0A846YW26_9ACTN</name>
<keyword evidence="2" id="KW-1185">Reference proteome</keyword>
<dbReference type="RefSeq" id="WP_168444539.1">
    <property type="nucleotide sequence ID" value="NZ_JAAXPI010000003.1"/>
</dbReference>
<dbReference type="PANTHER" id="PTHR38733">
    <property type="entry name" value="PROTEIN MCRC"/>
    <property type="match status" value="1"/>
</dbReference>
<evidence type="ECO:0000313" key="2">
    <source>
        <dbReference type="Proteomes" id="UP000579250"/>
    </source>
</evidence>
<dbReference type="Proteomes" id="UP000579250">
    <property type="component" value="Unassembled WGS sequence"/>
</dbReference>
<sequence length="417" mass="46444">MAESEEVSKRVTLRWLQGDTLEIEAGSHVGVVELECASIHVRPKLVGSDLGVLQMLDYAAGLDSLRDLPLLHRLGSGLHLRDLVCLLLTQECDRLLRHGLRRDYLRREEALPVVRGRLLADRQVMRRFGMLDRLECRYDERSADILDNRLCAAALRVAAHTCGNPDVRNRARHLAADFDAACTLGGFDARAAADRLTYDRGNEHYRTAHRWALMLLGGTSFAGLYATSGGTSHAFMIDMNRLFEDFVTRLLRDAFTGSDVAVRAQESLPGAVRGETASYTSIQPDVQLVRGHGAKSRLWSVDAKYKLYAEKKVATSDLYQSFVYAQATSRSEEPPTAFIVYAADRDMQARTVSLHRHDGDVAARVTYVAVNVPKVLRQADARQTLFDELRNLLPAAAGPCFFVRDPNGRVVNVLGHR</sequence>
<dbReference type="AlphaFoldDB" id="A0A846YW26"/>
<accession>A0A846YW26</accession>
<dbReference type="Pfam" id="PF10117">
    <property type="entry name" value="McrBC"/>
    <property type="match status" value="1"/>
</dbReference>